<dbReference type="EMBL" id="AP019563">
    <property type="protein sequence ID" value="BBJ32097.1"/>
    <property type="molecule type" value="Genomic_DNA"/>
</dbReference>
<evidence type="ECO:0000256" key="1">
    <source>
        <dbReference type="SAM" id="Phobius"/>
    </source>
</evidence>
<gene>
    <name evidence="2" type="ORF">RAS_12060</name>
</gene>
<protein>
    <recommendedName>
        <fullName evidence="4">DUF2269 domain-containing protein</fullName>
    </recommendedName>
</protein>
<dbReference type="KEGG" id="ras:RAS_12060"/>
<dbReference type="InterPro" id="IPR018729">
    <property type="entry name" value="DUF2269_transmembrane"/>
</dbReference>
<dbReference type="AlphaFoldDB" id="A0A510GHH0"/>
<name>A0A510GHH0_9RICK</name>
<accession>A0A510GHH0</accession>
<organism evidence="2 3">
    <name type="scientific">Rickettsia asiatica</name>
    <dbReference type="NCBI Taxonomy" id="238800"/>
    <lineage>
        <taxon>Bacteria</taxon>
        <taxon>Pseudomonadati</taxon>
        <taxon>Pseudomonadota</taxon>
        <taxon>Alphaproteobacteria</taxon>
        <taxon>Rickettsiales</taxon>
        <taxon>Rickettsiaceae</taxon>
        <taxon>Rickettsieae</taxon>
        <taxon>Rickettsia</taxon>
        <taxon>spotted fever group</taxon>
    </lineage>
</organism>
<evidence type="ECO:0008006" key="4">
    <source>
        <dbReference type="Google" id="ProtNLM"/>
    </source>
</evidence>
<keyword evidence="1" id="KW-0812">Transmembrane</keyword>
<dbReference type="Pfam" id="PF10027">
    <property type="entry name" value="DUF2269"/>
    <property type="match status" value="1"/>
</dbReference>
<dbReference type="Proteomes" id="UP000321183">
    <property type="component" value="Chromosome"/>
</dbReference>
<keyword evidence="1" id="KW-0472">Membrane</keyword>
<proteinExistence type="predicted"/>
<keyword evidence="3" id="KW-1185">Reference proteome</keyword>
<evidence type="ECO:0000313" key="3">
    <source>
        <dbReference type="Proteomes" id="UP000321183"/>
    </source>
</evidence>
<reference evidence="2 3" key="1">
    <citation type="submission" date="2019-04" db="EMBL/GenBank/DDBJ databases">
        <title>Draft genome sequence of Rickettsia asiatica Maytaro1284.</title>
        <authorList>
            <person name="Thu M."/>
            <person name="Qiu Y."/>
            <person name="Nakao R."/>
        </authorList>
    </citation>
    <scope>NUCLEOTIDE SEQUENCE [LARGE SCALE GENOMIC DNA]</scope>
    <source>
        <strain evidence="2 3">Maytaro1284</strain>
    </source>
</reference>
<feature type="transmembrane region" description="Helical" evidence="1">
    <location>
        <begin position="37"/>
        <end position="56"/>
    </location>
</feature>
<evidence type="ECO:0000313" key="2">
    <source>
        <dbReference type="EMBL" id="BBJ32097.1"/>
    </source>
</evidence>
<sequence length="58" mass="6587">MDYLFIKTIHIISSTILFGTGIGTAFFMWWANKTGDLKAKAYAARTTVILIFFLLLQL</sequence>
<keyword evidence="1" id="KW-1133">Transmembrane helix</keyword>
<feature type="transmembrane region" description="Helical" evidence="1">
    <location>
        <begin position="12"/>
        <end position="31"/>
    </location>
</feature>